<dbReference type="EMBL" id="CAXJRC010000012">
    <property type="protein sequence ID" value="CAL2106346.1"/>
    <property type="molecule type" value="Genomic_DNA"/>
</dbReference>
<sequence>MTQNTTTGVITYTNENATAQTANVVATETDNAITVGANGGAYFNGPIIYAAGRHNANELSGTGSKSVYNATITRVSQGLFDVTFTDIGTTNYIIQITPEDCGGNCPDNGGGGYDDPTVGYTNITSTGFRVRAGDNDNGTTNLDLADLGFMFTVIRLP</sequence>
<protein>
    <submittedName>
        <fullName evidence="1">Uncharacterized protein</fullName>
    </submittedName>
</protein>
<evidence type="ECO:0000313" key="1">
    <source>
        <dbReference type="EMBL" id="CAL2106346.1"/>
    </source>
</evidence>
<gene>
    <name evidence="1" type="ORF">T190115A13A_200062</name>
</gene>
<name>A0ABM9PKZ9_9FLAO</name>
<reference evidence="1 2" key="1">
    <citation type="submission" date="2024-05" db="EMBL/GenBank/DDBJ databases">
        <authorList>
            <person name="Duchaud E."/>
        </authorList>
    </citation>
    <scope>NUCLEOTIDE SEQUENCE [LARGE SCALE GENOMIC DNA]</scope>
    <source>
        <strain evidence="1">Ena-SAMPLE-TAB-13-05-2024-13:56:06:370-140305</strain>
    </source>
</reference>
<organism evidence="1 2">
    <name type="scientific">Tenacibaculum vairaonense</name>
    <dbReference type="NCBI Taxonomy" id="3137860"/>
    <lineage>
        <taxon>Bacteria</taxon>
        <taxon>Pseudomonadati</taxon>
        <taxon>Bacteroidota</taxon>
        <taxon>Flavobacteriia</taxon>
        <taxon>Flavobacteriales</taxon>
        <taxon>Flavobacteriaceae</taxon>
        <taxon>Tenacibaculum</taxon>
    </lineage>
</organism>
<comment type="caution">
    <text evidence="1">The sequence shown here is derived from an EMBL/GenBank/DDBJ whole genome shotgun (WGS) entry which is preliminary data.</text>
</comment>
<proteinExistence type="predicted"/>
<evidence type="ECO:0000313" key="2">
    <source>
        <dbReference type="Proteomes" id="UP001497602"/>
    </source>
</evidence>
<dbReference type="Proteomes" id="UP001497602">
    <property type="component" value="Unassembled WGS sequence"/>
</dbReference>
<accession>A0ABM9PKZ9</accession>
<keyword evidence="2" id="KW-1185">Reference proteome</keyword>